<dbReference type="AlphaFoldDB" id="A0AB35WV94"/>
<dbReference type="InterPro" id="IPR050383">
    <property type="entry name" value="GlyoxalaseI/FosfomycinResist"/>
</dbReference>
<comment type="similarity">
    <text evidence="1">Belongs to the bleomycin resistance protein family.</text>
</comment>
<accession>A0AB35WV94</accession>
<dbReference type="PANTHER" id="PTHR21366:SF22">
    <property type="entry name" value="VOC DOMAIN-CONTAINING PROTEIN"/>
    <property type="match status" value="1"/>
</dbReference>
<evidence type="ECO:0000259" key="4">
    <source>
        <dbReference type="PROSITE" id="PS51819"/>
    </source>
</evidence>
<evidence type="ECO:0000256" key="2">
    <source>
        <dbReference type="ARBA" id="ARBA00021572"/>
    </source>
</evidence>
<evidence type="ECO:0000256" key="1">
    <source>
        <dbReference type="ARBA" id="ARBA00011051"/>
    </source>
</evidence>
<dbReference type="EMBL" id="JAZDQP010000014">
    <property type="protein sequence ID" value="MEE1868616.1"/>
    <property type="molecule type" value="Genomic_DNA"/>
</dbReference>
<dbReference type="Proteomes" id="UP001307839">
    <property type="component" value="Unassembled WGS sequence"/>
</dbReference>
<comment type="caution">
    <text evidence="5">The sequence shown here is derived from an EMBL/GenBank/DDBJ whole genome shotgun (WGS) entry which is preliminary data.</text>
</comment>
<evidence type="ECO:0000313" key="5">
    <source>
        <dbReference type="EMBL" id="MEE1868616.1"/>
    </source>
</evidence>
<dbReference type="GO" id="GO:0046677">
    <property type="term" value="P:response to antibiotic"/>
    <property type="evidence" value="ECO:0007669"/>
    <property type="project" value="UniProtKB-KW"/>
</dbReference>
<dbReference type="PANTHER" id="PTHR21366">
    <property type="entry name" value="GLYOXALASE FAMILY PROTEIN"/>
    <property type="match status" value="1"/>
</dbReference>
<dbReference type="RefSeq" id="WP_330080350.1">
    <property type="nucleotide sequence ID" value="NZ_JAZDCU010000012.1"/>
</dbReference>
<dbReference type="PROSITE" id="PS51819">
    <property type="entry name" value="VOC"/>
    <property type="match status" value="1"/>
</dbReference>
<keyword evidence="3" id="KW-0046">Antibiotic resistance</keyword>
<proteinExistence type="inferred from homology"/>
<evidence type="ECO:0000256" key="3">
    <source>
        <dbReference type="ARBA" id="ARBA00023251"/>
    </source>
</evidence>
<dbReference type="Gene3D" id="3.10.180.10">
    <property type="entry name" value="2,3-Dihydroxybiphenyl 1,2-Dioxygenase, domain 1"/>
    <property type="match status" value="1"/>
</dbReference>
<evidence type="ECO:0000313" key="6">
    <source>
        <dbReference type="Proteomes" id="UP001307839"/>
    </source>
</evidence>
<dbReference type="InterPro" id="IPR000335">
    <property type="entry name" value="Bleomycin-R"/>
</dbReference>
<protein>
    <recommendedName>
        <fullName evidence="2">Bleomycin resistance protein</fullName>
    </recommendedName>
</protein>
<name>A0AB35WV94_9PSED</name>
<organism evidence="5 6">
    <name type="scientific">Pseudomonas auratipiscis</name>
    <dbReference type="NCBI Taxonomy" id="3115853"/>
    <lineage>
        <taxon>Bacteria</taxon>
        <taxon>Pseudomonadati</taxon>
        <taxon>Pseudomonadota</taxon>
        <taxon>Gammaproteobacteria</taxon>
        <taxon>Pseudomonadales</taxon>
        <taxon>Pseudomonadaceae</taxon>
        <taxon>Pseudomonas</taxon>
    </lineage>
</organism>
<feature type="domain" description="VOC" evidence="4">
    <location>
        <begin position="3"/>
        <end position="134"/>
    </location>
</feature>
<dbReference type="InterPro" id="IPR037523">
    <property type="entry name" value="VOC_core"/>
</dbReference>
<sequence length="138" mass="15912">MFKMNALVPELIVSDLAHSLRFYCDVLGFKIEYQREEDKFAVLSFGASQIMLEQDWHSESPWRVGPLERPYGRGMNLSIECPDASALAGALLEAGYELRQAVEERWYRQNDQHRGQRNFLVLDPDGYLLRFAQDLGAK</sequence>
<dbReference type="CDD" id="cd08349">
    <property type="entry name" value="BLMA_like"/>
    <property type="match status" value="1"/>
</dbReference>
<dbReference type="SUPFAM" id="SSF54593">
    <property type="entry name" value="Glyoxalase/Bleomycin resistance protein/Dihydroxybiphenyl dioxygenase"/>
    <property type="match status" value="1"/>
</dbReference>
<gene>
    <name evidence="5" type="ORF">V0R53_19730</name>
</gene>
<dbReference type="Pfam" id="PF00903">
    <property type="entry name" value="Glyoxalase"/>
    <property type="match status" value="1"/>
</dbReference>
<dbReference type="InterPro" id="IPR004360">
    <property type="entry name" value="Glyas_Fos-R_dOase_dom"/>
</dbReference>
<reference evidence="5 6" key="1">
    <citation type="submission" date="2024-01" db="EMBL/GenBank/DDBJ databases">
        <title>Unpublished Manusciprt.</title>
        <authorList>
            <person name="Duman M."/>
            <person name="Valdes E.G."/>
            <person name="Ajmi N."/>
            <person name="Altun S."/>
            <person name="Saticioglu I.B."/>
        </authorList>
    </citation>
    <scope>NUCLEOTIDE SEQUENCE [LARGE SCALE GENOMIC DNA]</scope>
    <source>
        <strain evidence="5 6">120P</strain>
    </source>
</reference>
<keyword evidence="6" id="KW-1185">Reference proteome</keyword>
<dbReference type="InterPro" id="IPR029068">
    <property type="entry name" value="Glyas_Bleomycin-R_OHBP_Dase"/>
</dbReference>